<dbReference type="InterPro" id="IPR002800">
    <property type="entry name" value="Rv2949c-like"/>
</dbReference>
<comment type="caution">
    <text evidence="1">The sequence shown here is derived from an EMBL/GenBank/DDBJ whole genome shotgun (WGS) entry which is preliminary data.</text>
</comment>
<dbReference type="OrthoDB" id="508312at2"/>
<dbReference type="EMBL" id="MJGC01000041">
    <property type="protein sequence ID" value="OEJ76119.1"/>
    <property type="molecule type" value="Genomic_DNA"/>
</dbReference>
<dbReference type="Gene3D" id="3.40.1410.10">
    <property type="entry name" value="Chorismate lyase-like"/>
    <property type="match status" value="1"/>
</dbReference>
<dbReference type="STRING" id="1781255.BH720_06075"/>
<accession>A0A1E5QN61</accession>
<dbReference type="Pfam" id="PF01947">
    <property type="entry name" value="Rv2949c-like"/>
    <property type="match status" value="1"/>
</dbReference>
<dbReference type="AlphaFoldDB" id="A0A1E5QN61"/>
<proteinExistence type="predicted"/>
<organism evidence="1">
    <name type="scientific">Desertifilum tharense IPPAS B-1220</name>
    <dbReference type="NCBI Taxonomy" id="1781255"/>
    <lineage>
        <taxon>Bacteria</taxon>
        <taxon>Bacillati</taxon>
        <taxon>Cyanobacteriota</taxon>
        <taxon>Cyanophyceae</taxon>
        <taxon>Desertifilales</taxon>
        <taxon>Desertifilaceae</taxon>
        <taxon>Desertifilum</taxon>
    </lineage>
</organism>
<evidence type="ECO:0000313" key="1">
    <source>
        <dbReference type="EMBL" id="OEJ76119.1"/>
    </source>
</evidence>
<keyword evidence="1" id="KW-0456">Lyase</keyword>
<dbReference type="GO" id="GO:0016829">
    <property type="term" value="F:lyase activity"/>
    <property type="evidence" value="ECO:0007669"/>
    <property type="project" value="UniProtKB-KW"/>
</dbReference>
<sequence>MTASVESTTGVTLPKSWHALQTIWQGGESVVQQGLPHRQLAPAWQILLLGDGSPTRHLQLLTGEPTEVDVIDMSHIGTDLDGAPRQIQRVPGPRLRRQVWLRTASGQRLAYATSWWEASHVDEYLQNRNLPIWASLARLRTELYRDVQGLYYGHSAALEEAFDQQGPFWGRHYLFWHHGRPLTLIYEVFSPYLTQYLGSTQLEVED</sequence>
<dbReference type="NCBIfam" id="NF037993">
    <property type="entry name" value="cyano_chori_ly"/>
    <property type="match status" value="1"/>
</dbReference>
<name>A0A1E5QN61_9CYAN</name>
<dbReference type="RefSeq" id="WP_069966278.1">
    <property type="nucleotide sequence ID" value="NZ_CM124774.1"/>
</dbReference>
<dbReference type="SUPFAM" id="SSF64288">
    <property type="entry name" value="Chorismate lyase-like"/>
    <property type="match status" value="1"/>
</dbReference>
<dbReference type="InterPro" id="IPR048022">
    <property type="entry name" value="Ch_lyase_cyan"/>
</dbReference>
<gene>
    <name evidence="1" type="ORF">BH720_06075</name>
</gene>
<dbReference type="InterPro" id="IPR028978">
    <property type="entry name" value="Chorismate_lyase_/UTRA_dom_sf"/>
</dbReference>
<reference evidence="1" key="1">
    <citation type="submission" date="2016-09" db="EMBL/GenBank/DDBJ databases">
        <title>Draft genome of thermotolerant cyanobacterium Desertifilum sp. strain IPPAS B-1220.</title>
        <authorList>
            <person name="Sinetova M.A."/>
            <person name="Bolakhan K."/>
            <person name="Zayadan B.K."/>
            <person name="Mironov K.S."/>
            <person name="Ustinova V."/>
            <person name="Kupriyanova E.V."/>
            <person name="Sidorov R.A."/>
            <person name="Skrypnik A.N."/>
            <person name="Gogoleva N.E."/>
            <person name="Gogolev Y.V."/>
            <person name="Los D.A."/>
        </authorList>
    </citation>
    <scope>NUCLEOTIDE SEQUENCE [LARGE SCALE GENOMIC DNA]</scope>
    <source>
        <strain evidence="1">IPPAS B-1220</strain>
    </source>
</reference>
<protein>
    <submittedName>
        <fullName evidence="1">Chorismate lyase</fullName>
    </submittedName>
</protein>